<evidence type="ECO:0000313" key="4">
    <source>
        <dbReference type="EMBL" id="MBC3918874.1"/>
    </source>
</evidence>
<dbReference type="PANTHER" id="PTHR11461">
    <property type="entry name" value="SERINE PROTEASE INHIBITOR, SERPIN"/>
    <property type="match status" value="1"/>
</dbReference>
<evidence type="ECO:0000313" key="5">
    <source>
        <dbReference type="Proteomes" id="UP000650424"/>
    </source>
</evidence>
<keyword evidence="2" id="KW-0732">Signal</keyword>
<dbReference type="InterPro" id="IPR023796">
    <property type="entry name" value="Serpin_dom"/>
</dbReference>
<dbReference type="InterPro" id="IPR042185">
    <property type="entry name" value="Serpin_sf_2"/>
</dbReference>
<dbReference type="Pfam" id="PF00079">
    <property type="entry name" value="Serpin"/>
    <property type="match status" value="1"/>
</dbReference>
<comment type="similarity">
    <text evidence="1">Belongs to the serpin family.</text>
</comment>
<feature type="chain" id="PRO_5045440287" evidence="2">
    <location>
        <begin position="35"/>
        <end position="444"/>
    </location>
</feature>
<evidence type="ECO:0000256" key="2">
    <source>
        <dbReference type="SAM" id="SignalP"/>
    </source>
</evidence>
<sequence length="444" mass="47183">MHTKKSNHCLTCCFSLVALLCLTACGGSGTPASANQATSNPLAVSSAKSSLTRNPVPAASDADVAVVVAGNTEFALKVLPLLDASGDSNLVYSPYSITQALAMTSAGAKGETLAGIEQALVFKLQQNRLFPALNRLDLQLAEKTNAAANTKLPGLTIANALWAQQGYSLQPAYLDALAVNFGAAVNLLDFMKAPDASRLSINSWVEQQTQQKIKNLLGPNDVSSNTRVVLTNAIWFKSDWATAFTAEKTSNQNFTDRKGTIRSLPFMSQDIRLPYAQGKNYQAVELPYVDNKLSMLLIMPEAGKFDGFIQSLDGNTVSEINSALKDQYVALSLPKFNFSSAATLADVLGKLGMSAAFDASKADFSGMTGNRDLSVSAIVHKAFISVDEKGTEAAAATGVVVGVTSIIGDTPLKVTLDHPFLFMIRDRQTGLIIFIGKLMNPAIS</sequence>
<dbReference type="EMBL" id="JACOGF010000007">
    <property type="protein sequence ID" value="MBC3918874.1"/>
    <property type="molecule type" value="Genomic_DNA"/>
</dbReference>
<gene>
    <name evidence="4" type="ORF">H8L32_15395</name>
</gene>
<protein>
    <submittedName>
        <fullName evidence="4">Serpin family protein</fullName>
    </submittedName>
</protein>
<organism evidence="4 5">
    <name type="scientific">Undibacterium hunanense</name>
    <dbReference type="NCBI Taxonomy" id="2762292"/>
    <lineage>
        <taxon>Bacteria</taxon>
        <taxon>Pseudomonadati</taxon>
        <taxon>Pseudomonadota</taxon>
        <taxon>Betaproteobacteria</taxon>
        <taxon>Burkholderiales</taxon>
        <taxon>Oxalobacteraceae</taxon>
        <taxon>Undibacterium</taxon>
    </lineage>
</organism>
<feature type="domain" description="Serpin" evidence="3">
    <location>
        <begin position="76"/>
        <end position="441"/>
    </location>
</feature>
<dbReference type="InterPro" id="IPR042178">
    <property type="entry name" value="Serpin_sf_1"/>
</dbReference>
<dbReference type="Gene3D" id="3.30.497.10">
    <property type="entry name" value="Antithrombin, subunit I, domain 2"/>
    <property type="match status" value="1"/>
</dbReference>
<reference evidence="4 5" key="1">
    <citation type="submission" date="2020-08" db="EMBL/GenBank/DDBJ databases">
        <title>Novel species isolated from subtropical streams in China.</title>
        <authorList>
            <person name="Lu H."/>
        </authorList>
    </citation>
    <scope>NUCLEOTIDE SEQUENCE [LARGE SCALE GENOMIC DNA]</scope>
    <source>
        <strain evidence="4 5">CY18W</strain>
    </source>
</reference>
<dbReference type="PANTHER" id="PTHR11461:SF211">
    <property type="entry name" value="GH10112P-RELATED"/>
    <property type="match status" value="1"/>
</dbReference>
<dbReference type="CDD" id="cd19590">
    <property type="entry name" value="serpin_thermopin-like"/>
    <property type="match status" value="1"/>
</dbReference>
<dbReference type="RefSeq" id="WP_186948129.1">
    <property type="nucleotide sequence ID" value="NZ_JACOGF010000007.1"/>
</dbReference>
<dbReference type="InterPro" id="IPR023795">
    <property type="entry name" value="Serpin_CS"/>
</dbReference>
<keyword evidence="5" id="KW-1185">Reference proteome</keyword>
<accession>A0ABR6ZSP5</accession>
<dbReference type="Gene3D" id="2.30.39.10">
    <property type="entry name" value="Alpha-1-antitrypsin, domain 1"/>
    <property type="match status" value="1"/>
</dbReference>
<evidence type="ECO:0000259" key="3">
    <source>
        <dbReference type="SMART" id="SM00093"/>
    </source>
</evidence>
<proteinExistence type="inferred from homology"/>
<evidence type="ECO:0000256" key="1">
    <source>
        <dbReference type="RuleBase" id="RU000411"/>
    </source>
</evidence>
<comment type="caution">
    <text evidence="4">The sequence shown here is derived from an EMBL/GenBank/DDBJ whole genome shotgun (WGS) entry which is preliminary data.</text>
</comment>
<dbReference type="InterPro" id="IPR036186">
    <property type="entry name" value="Serpin_sf"/>
</dbReference>
<dbReference type="PROSITE" id="PS00284">
    <property type="entry name" value="SERPIN"/>
    <property type="match status" value="1"/>
</dbReference>
<dbReference type="SMART" id="SM00093">
    <property type="entry name" value="SERPIN"/>
    <property type="match status" value="1"/>
</dbReference>
<dbReference type="SUPFAM" id="SSF56574">
    <property type="entry name" value="Serpins"/>
    <property type="match status" value="1"/>
</dbReference>
<dbReference type="InterPro" id="IPR000215">
    <property type="entry name" value="Serpin_fam"/>
</dbReference>
<dbReference type="Proteomes" id="UP000650424">
    <property type="component" value="Unassembled WGS sequence"/>
</dbReference>
<feature type="signal peptide" evidence="2">
    <location>
        <begin position="1"/>
        <end position="34"/>
    </location>
</feature>
<name>A0ABR6ZSP5_9BURK</name>